<sequence>MSKNVMHNFNLSIQNSTDIKSSEHLTETIIKELAKVSKEMSQQKDIVQLWQEQKNQNATAILNNSIASAEGSAIDTTAVTMQNPMESISNTSSVSGDTMANFNLSTGLTTSTSSALVGGGVADNISKTIINSTKSDNTTPPTAGAENSTINLTNGITTQTYANVATQQTLKVPGNSEPSPKTIKAEIKKKLEIAIRAKNTVEKAYWTGISKAFEQGATAQDFDGKPDHELFTKMYFGLKKWRLPAIDEVTIYNLNWVEVSESMLAKLYQLLKESDDKKLFAYYKRLIREIKNPDVNIQQLFSEHDELFVLLKSVFPNLPDKITIQTQKIIYPDLTPQKMYPDLGVESMYFIWARTLLAELEIKYGTGEVTRDYNTGKYPKLKLGQWYDKDRISMPDDQRSTFWKASLYNTINDRHYLYNTIAQRHAYYKFVDAYLKTKGIISEWFDAAARVTMGSVETALKGEMALGGPEMPLNLWFLSDETDEFLKGGNKYLFADNMNNVKLLLKGKGKLSGEFIDAKGNKQSFKNLSKQELDFKLVEFEQTLVQDYINSSFKDLNNSFLKKSFDEVPETTGNKEFDDIVRQINENFAVWMAPDIIEDIMEKHFTKNGKVIFNFAKYEDRVKLGQILVKKLYYLKLSDSFKVDNFDKIIENPRENSRKTRYFRIDQKDAVKEEPKYLKEFKLFDRLSRIKKKLKEKSIYILVNLDEVVIAFLNTGISIIEEVIYSLIDIEEEITSDLGELYDEIKEEFERTKLSNHYSETYIDYIKNLYENIKEINDIRKMLKEKIVEKIEEKGNKIQNKVKEEIVQLPNEITGNLIEKVANQIYPGIRHFTDENGKESLFRKSSDATVAMLLYEFATGTGKQSRDFDFYKHKFAQDILKDRMINEIMEETLKLLIQTNYDFVNKPDSKDLKINLEFSPTLTYAIESLDKHFDSNLAQILIGGAFALVRIRKGKLEGYIYNETTRESLMLHLSVGNIERKDDRSQERRLSTIVQRIYFTFKLPK</sequence>
<protein>
    <submittedName>
        <fullName evidence="2">Uncharacterized protein</fullName>
    </submittedName>
</protein>
<keyword evidence="1" id="KW-0175">Coiled coil</keyword>
<evidence type="ECO:0000313" key="3">
    <source>
        <dbReference type="Proteomes" id="UP000093343"/>
    </source>
</evidence>
<dbReference type="RefSeq" id="WP_065450586.1">
    <property type="nucleotide sequence ID" value="NZ_LVEN01000035.1"/>
</dbReference>
<name>A0ABX2XGY5_9FLAO</name>
<dbReference type="Proteomes" id="UP000093343">
    <property type="component" value="Unassembled WGS sequence"/>
</dbReference>
<keyword evidence="3" id="KW-1185">Reference proteome</keyword>
<evidence type="ECO:0000256" key="1">
    <source>
        <dbReference type="SAM" id="Coils"/>
    </source>
</evidence>
<comment type="caution">
    <text evidence="2">The sequence shown here is derived from an EMBL/GenBank/DDBJ whole genome shotgun (WGS) entry which is preliminary data.</text>
</comment>
<gene>
    <name evidence="2" type="ORF">FLP_16315</name>
</gene>
<feature type="coiled-coil region" evidence="1">
    <location>
        <begin position="766"/>
        <end position="793"/>
    </location>
</feature>
<organism evidence="2 3">
    <name type="scientific">Flavobacterium piscis</name>
    <dbReference type="NCBI Taxonomy" id="1114874"/>
    <lineage>
        <taxon>Bacteria</taxon>
        <taxon>Pseudomonadati</taxon>
        <taxon>Bacteroidota</taxon>
        <taxon>Flavobacteriia</taxon>
        <taxon>Flavobacteriales</taxon>
        <taxon>Flavobacteriaceae</taxon>
        <taxon>Flavobacterium</taxon>
    </lineage>
</organism>
<reference evidence="3" key="1">
    <citation type="submission" date="2016-03" db="EMBL/GenBank/DDBJ databases">
        <title>Draft genome sequence of Paenibacillus glacialis DSM 22343.</title>
        <authorList>
            <person name="Shin S.-K."/>
            <person name="Yi H."/>
        </authorList>
    </citation>
    <scope>NUCLEOTIDE SEQUENCE [LARGE SCALE GENOMIC DNA]</scope>
    <source>
        <strain evidence="3">CCUG 60099</strain>
    </source>
</reference>
<proteinExistence type="predicted"/>
<dbReference type="EMBL" id="LVEN01000035">
    <property type="protein sequence ID" value="OCB72078.1"/>
    <property type="molecule type" value="Genomic_DNA"/>
</dbReference>
<accession>A0ABX2XGY5</accession>
<evidence type="ECO:0000313" key="2">
    <source>
        <dbReference type="EMBL" id="OCB72078.1"/>
    </source>
</evidence>